<dbReference type="Proteomes" id="UP000028980">
    <property type="component" value="Unassembled WGS sequence"/>
</dbReference>
<dbReference type="EMBL" id="BBLG01000003">
    <property type="protein sequence ID" value="GAK76270.1"/>
    <property type="molecule type" value="Genomic_DNA"/>
</dbReference>
<feature type="domain" description="EcxA zinc-binding" evidence="1">
    <location>
        <begin position="1"/>
        <end position="34"/>
    </location>
</feature>
<reference evidence="2 3" key="1">
    <citation type="journal article" date="2014" name="Genome Announc.">
        <title>Draft Genome Sequences of Marine Flavobacterium Nonlabens Strains NR17, NR24, NR27, NR32, NR33, and Ara13.</title>
        <authorList>
            <person name="Nakanishi M."/>
            <person name="Meirelles P."/>
            <person name="Suzuki R."/>
            <person name="Takatani N."/>
            <person name="Mino S."/>
            <person name="Suda W."/>
            <person name="Oshima K."/>
            <person name="Hattori M."/>
            <person name="Ohkuma M."/>
            <person name="Hosokawa M."/>
            <person name="Miyashita K."/>
            <person name="Thompson F.L."/>
            <person name="Niwa A."/>
            <person name="Sawabe T."/>
            <person name="Sawabe T."/>
        </authorList>
    </citation>
    <scope>NUCLEOTIDE SEQUENCE [LARGE SCALE GENOMIC DNA]</scope>
    <source>
        <strain evidence="3">JCM19296</strain>
    </source>
</reference>
<dbReference type="InterPro" id="IPR032534">
    <property type="entry name" value="EcxA_zinc-bd"/>
</dbReference>
<evidence type="ECO:0000313" key="3">
    <source>
        <dbReference type="Proteomes" id="UP000028980"/>
    </source>
</evidence>
<evidence type="ECO:0000313" key="2">
    <source>
        <dbReference type="EMBL" id="GAK76270.1"/>
    </source>
</evidence>
<evidence type="ECO:0000259" key="1">
    <source>
        <dbReference type="Pfam" id="PF16313"/>
    </source>
</evidence>
<comment type="caution">
    <text evidence="2">The sequence shown here is derived from an EMBL/GenBank/DDBJ whole genome shotgun (WGS) entry which is preliminary data.</text>
</comment>
<name>A0A081DBH4_NONUL</name>
<organism evidence="2 3">
    <name type="scientific">Nonlabens ulvanivorans</name>
    <name type="common">Persicivirga ulvanivorans</name>
    <dbReference type="NCBI Taxonomy" id="906888"/>
    <lineage>
        <taxon>Bacteria</taxon>
        <taxon>Pseudomonadati</taxon>
        <taxon>Bacteroidota</taxon>
        <taxon>Flavobacteriia</taxon>
        <taxon>Flavobacteriales</taxon>
        <taxon>Flavobacteriaceae</taxon>
        <taxon>Nonlabens</taxon>
    </lineage>
</organism>
<proteinExistence type="predicted"/>
<protein>
    <recommendedName>
        <fullName evidence="1">EcxA zinc-binding domain-containing protein</fullName>
    </recommendedName>
</protein>
<dbReference type="AlphaFoldDB" id="A0A081DBH4"/>
<accession>A0A081DBH4</accession>
<dbReference type="Pfam" id="PF16313">
    <property type="entry name" value="DUF4953"/>
    <property type="match status" value="1"/>
</dbReference>
<sequence>MDYARYNYIAQPGDENIRFVRQMGPYDHYATNWGLSCDS</sequence>
<gene>
    <name evidence="2" type="ORF">JCM19296_1867</name>
</gene>